<evidence type="ECO:0000256" key="3">
    <source>
        <dbReference type="SAM" id="MobiDB-lite"/>
    </source>
</evidence>
<keyword evidence="5" id="KW-1185">Reference proteome</keyword>
<evidence type="ECO:0000256" key="1">
    <source>
        <dbReference type="PROSITE-ProRule" id="PRU00339"/>
    </source>
</evidence>
<feature type="region of interest" description="Disordered" evidence="3">
    <location>
        <begin position="1512"/>
        <end position="1576"/>
    </location>
</feature>
<feature type="compositionally biased region" description="Polar residues" evidence="3">
    <location>
        <begin position="1127"/>
        <end position="1140"/>
    </location>
</feature>
<dbReference type="Gene3D" id="1.25.40.10">
    <property type="entry name" value="Tetratricopeptide repeat domain"/>
    <property type="match status" value="2"/>
</dbReference>
<reference evidence="4" key="1">
    <citation type="journal article" date="2020" name="Fungal Divers.">
        <title>Resolving the Mortierellaceae phylogeny through synthesis of multi-gene phylogenetics and phylogenomics.</title>
        <authorList>
            <person name="Vandepol N."/>
            <person name="Liber J."/>
            <person name="Desiro A."/>
            <person name="Na H."/>
            <person name="Kennedy M."/>
            <person name="Barry K."/>
            <person name="Grigoriev I.V."/>
            <person name="Miller A.N."/>
            <person name="O'Donnell K."/>
            <person name="Stajich J.E."/>
            <person name="Bonito G."/>
        </authorList>
    </citation>
    <scope>NUCLEOTIDE SEQUENCE</scope>
    <source>
        <strain evidence="4">NRRL 28262</strain>
    </source>
</reference>
<feature type="repeat" description="TPR" evidence="1">
    <location>
        <begin position="265"/>
        <end position="298"/>
    </location>
</feature>
<dbReference type="Pfam" id="PF13432">
    <property type="entry name" value="TPR_16"/>
    <property type="match status" value="1"/>
</dbReference>
<dbReference type="InterPro" id="IPR019734">
    <property type="entry name" value="TPR_rpt"/>
</dbReference>
<feature type="compositionally biased region" description="Acidic residues" evidence="3">
    <location>
        <begin position="1316"/>
        <end position="1325"/>
    </location>
</feature>
<dbReference type="InterPro" id="IPR011990">
    <property type="entry name" value="TPR-like_helical_dom_sf"/>
</dbReference>
<evidence type="ECO:0000313" key="4">
    <source>
        <dbReference type="EMBL" id="KAG0272867.1"/>
    </source>
</evidence>
<feature type="coiled-coil region" evidence="2">
    <location>
        <begin position="1613"/>
        <end position="1693"/>
    </location>
</feature>
<feature type="repeat" description="TPR" evidence="1">
    <location>
        <begin position="612"/>
        <end position="645"/>
    </location>
</feature>
<accession>A0AAD4DC25</accession>
<feature type="region of interest" description="Disordered" evidence="3">
    <location>
        <begin position="1224"/>
        <end position="1346"/>
    </location>
</feature>
<dbReference type="PROSITE" id="PS50005">
    <property type="entry name" value="TPR"/>
    <property type="match status" value="3"/>
</dbReference>
<dbReference type="SMART" id="SM00028">
    <property type="entry name" value="TPR"/>
    <property type="match status" value="7"/>
</dbReference>
<feature type="region of interest" description="Disordered" evidence="3">
    <location>
        <begin position="1711"/>
        <end position="1766"/>
    </location>
</feature>
<dbReference type="PANTHER" id="PTHR23082:SF0">
    <property type="entry name" value="GENERAL TRANSCRIPTION FACTOR 3C POLYPEPTIDE 3"/>
    <property type="match status" value="1"/>
</dbReference>
<evidence type="ECO:0000256" key="2">
    <source>
        <dbReference type="SAM" id="Coils"/>
    </source>
</evidence>
<dbReference type="InterPro" id="IPR039340">
    <property type="entry name" value="Tfc4/TFIIIC-102/Sfc4"/>
</dbReference>
<feature type="region of interest" description="Disordered" evidence="3">
    <location>
        <begin position="1055"/>
        <end position="1095"/>
    </location>
</feature>
<feature type="compositionally biased region" description="Low complexity" evidence="3">
    <location>
        <begin position="1546"/>
        <end position="1570"/>
    </location>
</feature>
<organism evidence="4 5">
    <name type="scientific">Linnemannia exigua</name>
    <dbReference type="NCBI Taxonomy" id="604196"/>
    <lineage>
        <taxon>Eukaryota</taxon>
        <taxon>Fungi</taxon>
        <taxon>Fungi incertae sedis</taxon>
        <taxon>Mucoromycota</taxon>
        <taxon>Mortierellomycotina</taxon>
        <taxon>Mortierellomycetes</taxon>
        <taxon>Mortierellales</taxon>
        <taxon>Mortierellaceae</taxon>
        <taxon>Linnemannia</taxon>
    </lineage>
</organism>
<feature type="region of interest" description="Disordered" evidence="3">
    <location>
        <begin position="1127"/>
        <end position="1206"/>
    </location>
</feature>
<dbReference type="GO" id="GO:0006383">
    <property type="term" value="P:transcription by RNA polymerase III"/>
    <property type="evidence" value="ECO:0007669"/>
    <property type="project" value="InterPro"/>
</dbReference>
<name>A0AAD4DC25_9FUNG</name>
<keyword evidence="1" id="KW-0802">TPR repeat</keyword>
<dbReference type="EMBL" id="JAAAIL010000844">
    <property type="protein sequence ID" value="KAG0272867.1"/>
    <property type="molecule type" value="Genomic_DNA"/>
</dbReference>
<dbReference type="GO" id="GO:0000127">
    <property type="term" value="C:transcription factor TFIIIC complex"/>
    <property type="evidence" value="ECO:0007669"/>
    <property type="project" value="TreeGrafter"/>
</dbReference>
<comment type="caution">
    <text evidence="4">The sequence shown here is derived from an EMBL/GenBank/DDBJ whole genome shotgun (WGS) entry which is preliminary data.</text>
</comment>
<proteinExistence type="predicted"/>
<dbReference type="Proteomes" id="UP001194580">
    <property type="component" value="Unassembled WGS sequence"/>
</dbReference>
<feature type="repeat" description="TPR" evidence="1">
    <location>
        <begin position="299"/>
        <end position="332"/>
    </location>
</feature>
<evidence type="ECO:0000313" key="5">
    <source>
        <dbReference type="Proteomes" id="UP001194580"/>
    </source>
</evidence>
<keyword evidence="2" id="KW-0175">Coiled coil</keyword>
<feature type="compositionally biased region" description="Basic residues" evidence="3">
    <location>
        <begin position="1055"/>
        <end position="1072"/>
    </location>
</feature>
<dbReference type="SUPFAM" id="SSF48452">
    <property type="entry name" value="TPR-like"/>
    <property type="match status" value="3"/>
</dbReference>
<feature type="region of interest" description="Disordered" evidence="3">
    <location>
        <begin position="679"/>
        <end position="715"/>
    </location>
</feature>
<feature type="compositionally biased region" description="Acidic residues" evidence="3">
    <location>
        <begin position="1229"/>
        <end position="1291"/>
    </location>
</feature>
<feature type="compositionally biased region" description="Basic and acidic residues" evidence="3">
    <location>
        <begin position="679"/>
        <end position="700"/>
    </location>
</feature>
<dbReference type="Pfam" id="PF14559">
    <property type="entry name" value="TPR_19"/>
    <property type="match status" value="1"/>
</dbReference>
<gene>
    <name evidence="4" type="primary">TFC4</name>
    <name evidence="4" type="ORF">BGZ95_011340</name>
</gene>
<protein>
    <submittedName>
        <fullName evidence="4">Transcription factor TFIIIC subunit tfc4</fullName>
    </submittedName>
</protein>
<feature type="compositionally biased region" description="Polar residues" evidence="3">
    <location>
        <begin position="1519"/>
        <end position="1540"/>
    </location>
</feature>
<sequence length="1796" mass="202787">MDSGQGAGERSSKKSGKPTASHSNVDAHSIILADLEATFMANQEQNASASVASSSGSNPLFTRLNQNSVERAHVAAVGYQLGPEGALAAPRVIGDFVGLHSSIDDRNSINNNNNGGAESMSEALSHIGLGGLDDAYNDLDVFDGEDDEEVDGDIGLHFSQGLSLQAADSEADRARKSKGKQVVASTIATSVDPMQLYGAIGEGSSTPWEIAAGLEPSIQDDDEDELDLNEDDPAIEELGLALAPKSKREKKKLQKKGTVTYPPEVQKLLGLANNAYVNRDYDQAVDYFQQVIVTHPNVFQAWNIMGVIQEELGNTEKALQLYLVAAHLTPKDGALWKKLAVISKECGYDQQALYCFTRAFRADKNDMDALWDRSIMYQILNEPYKAIQGFQKVLKVKHHYMPALEELVKLYSSLDQDNKKYRENMHQAMLDYEAAYLHYSSLPDKFSNNSTDPFDVADMDYESQQSEPFGYSALNMLSELYIMFEEYEKPIDMIKTWSRRLQRRSHQTWWDDYKDDREFDTEPDDEELQASLGENRTRGLPIDLRVKLGICRLMMEEVKEAKTQFKYLWRCSVEDFPDLYEEIAELYVTKQMWKDGYNVIRAMLQYDEMDIPKIWIMAGECLRHMRQFKEAKDYLEQAHRADPESVELSMMLAEVYEETGQLQQALKLANFVRRVNAEKQAEADQRRKEAKAIRDAKSKDGPSTPRTPATPSYLLDNHGYRELAPRQTTTSDAARNALARITEASRSRTAAERYDSADRDRDIQYVRAAREQERADKLAGREFHTQELREVIEKFNRVDVLFQRINEKEKSRVWENKRDAVECTREDRTQYIQVARDLIDLFMGNRSFFVKEKMKPYMGTETRAWRFRRSHKEDQDVVLSEHAAEMSERLGRMMGLAPPKPTIVLEPVEAAPRAPATTYKDVSFDAWYLLMIRQAVYLTFENRYEEAIDLLMIMYSANVFYQVPRRRSGIMLVVLSCSMWVGDYDAIINAGRWLCNFGGIRPFALKLFQSIFTHGPRGHQRFFAWVQANTYKYLKRNIDTMRTFLGSKSHTIRKIRKHDRKARVGPKRRGPRKSFPTLNPSLASPKKRIRGDTEASPVKTAAFPWRGASNVFHVPVTIAEAVTVNSSRQSTRSRLSNIGVSTAAADEDPFMETRTPDSTSNSHAAGRETTEESTTVAERLPKAVRPRVTFAEAGNSGSESAVAPYAESEEAAVNIDGRVLRRKRRLEAEDPVDTATEDGGEGEDDDEEDQDEEDDDDDYDINDEAYKTDEEEGKEAEVDPEEYETEWDQDDSGFPRSSATAFGKRRGGPLSGTGDYADEFEDDDEGTGRRSSRGTDKGGKKKSASWRELYNQTKDGQDEFGEDQFRTPSRGMRMFTKDVYPKFHLSLVMFMGHILSHSRTHTGAAIHYAECMEYAPKNPMIQLYLAVQLFNLAMQRTTSNRQMVMGQALVFLQNYYHMRRAGYGSIAFAEREKQNKAQGKAPGLAVGAPVFPVIASKSADWKEQAAMASTEAVRANPSAAYSTSTSKDVSEASSSKTTPAIATRTAKPVSPAKPSESPSANAASSPSSGSTTEPQLVQCQQEAEYNFARAFHQIGQKSQAIIHYRRVLELPSWREVEREQEAMRKKQEQAQKESHRQRRAEARSAAIERKMERAHNLRELQESKRVLMEEVKKQRLEEKAARAEVKAKAAAESGVLDAAVAEAEDDMEVEEMGEDLDEFVDGLEDEDEDLVSDDERQGDEASTSSSSLSARMQLQGEEDEDPTDLKREAAYNLAKIYMLSGAMGEAQQLMRKYCTL</sequence>
<dbReference type="PANTHER" id="PTHR23082">
    <property type="entry name" value="TRANSCRIPTION INITIATION FACTOR IIIC TFIIIC , POLYPEPTIDE 3-RELATED"/>
    <property type="match status" value="1"/>
</dbReference>
<feature type="region of interest" description="Disordered" evidence="3">
    <location>
        <begin position="1"/>
        <end position="25"/>
    </location>
</feature>
<feature type="compositionally biased region" description="Acidic residues" evidence="3">
    <location>
        <begin position="1711"/>
        <end position="1732"/>
    </location>
</feature>